<name>A0ACA9PY34_9GLOM</name>
<dbReference type="Proteomes" id="UP000789366">
    <property type="component" value="Unassembled WGS sequence"/>
</dbReference>
<feature type="non-terminal residue" evidence="1">
    <location>
        <position position="79"/>
    </location>
</feature>
<comment type="caution">
    <text evidence="1">The sequence shown here is derived from an EMBL/GenBank/DDBJ whole genome shotgun (WGS) entry which is preliminary data.</text>
</comment>
<proteinExistence type="predicted"/>
<protein>
    <submittedName>
        <fullName evidence="1">9251_t:CDS:1</fullName>
    </submittedName>
</protein>
<evidence type="ECO:0000313" key="1">
    <source>
        <dbReference type="EMBL" id="CAG8728626.1"/>
    </source>
</evidence>
<evidence type="ECO:0000313" key="2">
    <source>
        <dbReference type="Proteomes" id="UP000789366"/>
    </source>
</evidence>
<accession>A0ACA9PY34</accession>
<dbReference type="EMBL" id="CAJVPW010032355">
    <property type="protein sequence ID" value="CAG8728626.1"/>
    <property type="molecule type" value="Genomic_DNA"/>
</dbReference>
<organism evidence="1 2">
    <name type="scientific">Cetraspora pellucida</name>
    <dbReference type="NCBI Taxonomy" id="1433469"/>
    <lineage>
        <taxon>Eukaryota</taxon>
        <taxon>Fungi</taxon>
        <taxon>Fungi incertae sedis</taxon>
        <taxon>Mucoromycota</taxon>
        <taxon>Glomeromycotina</taxon>
        <taxon>Glomeromycetes</taxon>
        <taxon>Diversisporales</taxon>
        <taxon>Gigasporaceae</taxon>
        <taxon>Cetraspora</taxon>
    </lineage>
</organism>
<gene>
    <name evidence="1" type="ORF">SPELUC_LOCUS12945</name>
</gene>
<keyword evidence="2" id="KW-1185">Reference proteome</keyword>
<reference evidence="1" key="1">
    <citation type="submission" date="2021-06" db="EMBL/GenBank/DDBJ databases">
        <authorList>
            <person name="Kallberg Y."/>
            <person name="Tangrot J."/>
            <person name="Rosling A."/>
        </authorList>
    </citation>
    <scope>NUCLEOTIDE SEQUENCE</scope>
    <source>
        <strain evidence="1">28 12/20/2015</strain>
    </source>
</reference>
<sequence length="79" mass="9373">MSNKKKHSGGKPRHNLTNHIILTNEYVNPEKPNDKWCLCYYCDKAKDEVKIVNRWELIRNHLRKCINFFNELGSAEAEK</sequence>